<evidence type="ECO:0000256" key="7">
    <source>
        <dbReference type="ARBA" id="ARBA00024197"/>
    </source>
</evidence>
<sequence length="235" mass="25828">MRAPQGLPSGALRARPGTRAEPAVSDIFREVDEEIRKERYATLWKKYGAYVIALAVVIVLAVAGYQGWQQWQRSQALEAADSYNAAVAQLQQGNTEQGLQRLAEMADPSGDGYALLASFRQADLLAEQGETQQAVQIWNEIAGSGDGPLRQLADIFAVMHQVDSGDPDQLASRLQPLADEGSPYRWTAMELQATLAYKQGDDDRAIDLFKQIADGGDVPPAQRRRATQMLELLQE</sequence>
<keyword evidence="5 9" id="KW-0472">Membrane</keyword>
<protein>
    <recommendedName>
        <fullName evidence="8">Ancillary SecYEG translocon subunit</fullName>
    </recommendedName>
</protein>
<gene>
    <name evidence="11" type="ORF">CKO28_07085</name>
</gene>
<evidence type="ECO:0000256" key="1">
    <source>
        <dbReference type="ARBA" id="ARBA00004401"/>
    </source>
</evidence>
<comment type="similarity">
    <text evidence="7">Belongs to the YfgM family.</text>
</comment>
<proteinExistence type="inferred from homology"/>
<dbReference type="PANTHER" id="PTHR38035:SF1">
    <property type="entry name" value="ANCILLARY SECYEG TRANSLOCON SUBUNIT"/>
    <property type="match status" value="1"/>
</dbReference>
<comment type="subcellular location">
    <subcellularLocation>
        <location evidence="1">Cell membrane</location>
        <topology evidence="1">Single-pass type II membrane protein</topology>
    </subcellularLocation>
</comment>
<keyword evidence="12" id="KW-1185">Reference proteome</keyword>
<evidence type="ECO:0000256" key="4">
    <source>
        <dbReference type="ARBA" id="ARBA00022989"/>
    </source>
</evidence>
<feature type="domain" description="Ancillary SecYEG translocon subunit/Cell division coordinator CpoB TPR" evidence="10">
    <location>
        <begin position="44"/>
        <end position="215"/>
    </location>
</feature>
<feature type="transmembrane region" description="Helical" evidence="9">
    <location>
        <begin position="47"/>
        <end position="68"/>
    </location>
</feature>
<name>A0ABS1DBH3_9PROT</name>
<organism evidence="11 12">
    <name type="scientific">Rhodovibrio sodomensis</name>
    <dbReference type="NCBI Taxonomy" id="1088"/>
    <lineage>
        <taxon>Bacteria</taxon>
        <taxon>Pseudomonadati</taxon>
        <taxon>Pseudomonadota</taxon>
        <taxon>Alphaproteobacteria</taxon>
        <taxon>Rhodospirillales</taxon>
        <taxon>Rhodovibrionaceae</taxon>
        <taxon>Rhodovibrio</taxon>
    </lineage>
</organism>
<keyword evidence="4 9" id="KW-1133">Transmembrane helix</keyword>
<evidence type="ECO:0000256" key="6">
    <source>
        <dbReference type="ARBA" id="ARBA00023186"/>
    </source>
</evidence>
<evidence type="ECO:0000256" key="5">
    <source>
        <dbReference type="ARBA" id="ARBA00023136"/>
    </source>
</evidence>
<dbReference type="Gene3D" id="1.25.40.10">
    <property type="entry name" value="Tetratricopeptide repeat domain"/>
    <property type="match status" value="1"/>
</dbReference>
<dbReference type="InterPro" id="IPR018704">
    <property type="entry name" value="SecYEG/CpoB_TPR"/>
</dbReference>
<evidence type="ECO:0000256" key="8">
    <source>
        <dbReference type="ARBA" id="ARBA00024235"/>
    </source>
</evidence>
<accession>A0ABS1DBH3</accession>
<dbReference type="EMBL" id="NRRL01000012">
    <property type="protein sequence ID" value="MBK1667797.1"/>
    <property type="molecule type" value="Genomic_DNA"/>
</dbReference>
<evidence type="ECO:0000313" key="11">
    <source>
        <dbReference type="EMBL" id="MBK1667797.1"/>
    </source>
</evidence>
<comment type="caution">
    <text evidence="11">The sequence shown here is derived from an EMBL/GenBank/DDBJ whole genome shotgun (WGS) entry which is preliminary data.</text>
</comment>
<keyword evidence="6" id="KW-0143">Chaperone</keyword>
<dbReference type="PANTHER" id="PTHR38035">
    <property type="entry name" value="UPF0070 PROTEIN YFGM"/>
    <property type="match status" value="1"/>
</dbReference>
<dbReference type="Proteomes" id="UP001296873">
    <property type="component" value="Unassembled WGS sequence"/>
</dbReference>
<evidence type="ECO:0000259" key="10">
    <source>
        <dbReference type="Pfam" id="PF09976"/>
    </source>
</evidence>
<dbReference type="Pfam" id="PF09976">
    <property type="entry name" value="TPR_21"/>
    <property type="match status" value="1"/>
</dbReference>
<dbReference type="InterPro" id="IPR026039">
    <property type="entry name" value="YfgM"/>
</dbReference>
<keyword evidence="2" id="KW-1003">Cell membrane</keyword>
<reference evidence="11 12" key="1">
    <citation type="journal article" date="2020" name="Microorganisms">
        <title>Osmotic Adaptation and Compatible Solute Biosynthesis of Phototrophic Bacteria as Revealed from Genome Analyses.</title>
        <authorList>
            <person name="Imhoff J.F."/>
            <person name="Rahn T."/>
            <person name="Kunzel S."/>
            <person name="Keller A."/>
            <person name="Neulinger S.C."/>
        </authorList>
    </citation>
    <scope>NUCLEOTIDE SEQUENCE [LARGE SCALE GENOMIC DNA]</scope>
    <source>
        <strain evidence="11 12">DSM 9895</strain>
    </source>
</reference>
<dbReference type="InterPro" id="IPR011990">
    <property type="entry name" value="TPR-like_helical_dom_sf"/>
</dbReference>
<evidence type="ECO:0000256" key="2">
    <source>
        <dbReference type="ARBA" id="ARBA00022475"/>
    </source>
</evidence>
<evidence type="ECO:0000256" key="3">
    <source>
        <dbReference type="ARBA" id="ARBA00022692"/>
    </source>
</evidence>
<evidence type="ECO:0000256" key="9">
    <source>
        <dbReference type="SAM" id="Phobius"/>
    </source>
</evidence>
<keyword evidence="3 9" id="KW-0812">Transmembrane</keyword>
<evidence type="ECO:0000313" key="12">
    <source>
        <dbReference type="Proteomes" id="UP001296873"/>
    </source>
</evidence>